<protein>
    <recommendedName>
        <fullName evidence="2">mannose-1-phosphate guanylyltransferase</fullName>
        <ecNumber evidence="2">2.7.7.13</ecNumber>
    </recommendedName>
</protein>
<dbReference type="PANTHER" id="PTHR46390:SF1">
    <property type="entry name" value="MANNOSE-1-PHOSPHATE GUANYLYLTRANSFERASE"/>
    <property type="match status" value="1"/>
</dbReference>
<evidence type="ECO:0000259" key="11">
    <source>
        <dbReference type="Pfam" id="PF22640"/>
    </source>
</evidence>
<dbReference type="NCBIfam" id="TIGR01479">
    <property type="entry name" value="GMP_PMI"/>
    <property type="match status" value="1"/>
</dbReference>
<sequence length="473" mass="52304">MTSKLIPTILCGGAGSRLWPVSREQHPKPFIRLADNMSLLQKAFVRGAALPEVAEVLTVTNRELFFKTEDEFKQVNRTGIAVSYILEPFGRNTAAAVACAALQISSKHGNDAIMLVLAADHLIADQHAFAHAVTRAMVLAKQGQLVTFGIRPDAPETGYGYIEADGERAIRFVEKPTLEVAQEYLDSRRFLWNSGMFCMQAGIVLSELERYCPDVLNAAKNCLALSREAQSNNFVQLTLDADTFANVPDISIDYALMEKSTQVSVIPCDIGWSDIGSWTALSGLSEGDAQGNAIEGEAVLHNVENCYIQSHDRLVGAVGIKDLIIVDTPDALLVAAKNCTQDVKNIYATLKARGNDAYKLHRTVYRPWGSYTVLEEGNRFKMKRLEVKPGGRLSLQMHHHRSEHWIVVSGMARVINGEHEALINTNESTYIPAGHQHRLENPGVIDLVLIEVQSGEYLGEDDIIRFEDVYGRE</sequence>
<evidence type="ECO:0000259" key="9">
    <source>
        <dbReference type="Pfam" id="PF00483"/>
    </source>
</evidence>
<dbReference type="InterPro" id="IPR006375">
    <property type="entry name" value="Man1P_GuaTrfase/Man6P_Isoase"/>
</dbReference>
<dbReference type="Pfam" id="PF01050">
    <property type="entry name" value="MannoseP_isomer"/>
    <property type="match status" value="1"/>
</dbReference>
<dbReference type="Proteomes" id="UP000234328">
    <property type="component" value="Unassembled WGS sequence"/>
</dbReference>
<dbReference type="GO" id="GO:0016853">
    <property type="term" value="F:isomerase activity"/>
    <property type="evidence" value="ECO:0007669"/>
    <property type="project" value="UniProtKB-KW"/>
</dbReference>
<dbReference type="GO" id="GO:0009298">
    <property type="term" value="P:GDP-mannose biosynthetic process"/>
    <property type="evidence" value="ECO:0007669"/>
    <property type="project" value="TreeGrafter"/>
</dbReference>
<evidence type="ECO:0000256" key="5">
    <source>
        <dbReference type="ARBA" id="ARBA00022741"/>
    </source>
</evidence>
<feature type="domain" description="Mannose-6-phosphate isomerase type II C-terminal" evidence="10">
    <location>
        <begin position="354"/>
        <end position="468"/>
    </location>
</feature>
<comment type="similarity">
    <text evidence="1 8">Belongs to the mannose-6-phosphate isomerase type 2 family.</text>
</comment>
<dbReference type="InterPro" id="IPR054566">
    <property type="entry name" value="ManC/GMP-like_b-helix"/>
</dbReference>
<dbReference type="GO" id="GO:0005525">
    <property type="term" value="F:GTP binding"/>
    <property type="evidence" value="ECO:0007669"/>
    <property type="project" value="UniProtKB-KW"/>
</dbReference>
<dbReference type="SUPFAM" id="SSF51182">
    <property type="entry name" value="RmlC-like cupins"/>
    <property type="match status" value="1"/>
</dbReference>
<evidence type="ECO:0000313" key="13">
    <source>
        <dbReference type="Proteomes" id="UP000234328"/>
    </source>
</evidence>
<comment type="caution">
    <text evidence="12">The sequence shown here is derived from an EMBL/GenBank/DDBJ whole genome shotgun (WGS) entry which is preliminary data.</text>
</comment>
<evidence type="ECO:0000256" key="4">
    <source>
        <dbReference type="ARBA" id="ARBA00022695"/>
    </source>
</evidence>
<dbReference type="SUPFAM" id="SSF53448">
    <property type="entry name" value="Nucleotide-diphospho-sugar transferases"/>
    <property type="match status" value="1"/>
</dbReference>
<dbReference type="InterPro" id="IPR005835">
    <property type="entry name" value="NTP_transferase_dom"/>
</dbReference>
<dbReference type="InterPro" id="IPR011051">
    <property type="entry name" value="RmlC_Cupin_sf"/>
</dbReference>
<dbReference type="EC" id="2.7.7.13" evidence="2"/>
<dbReference type="FunFam" id="3.90.550.10:FF:000046">
    <property type="entry name" value="Mannose-1-phosphate guanylyltransferase (GDP)"/>
    <property type="match status" value="1"/>
</dbReference>
<dbReference type="RefSeq" id="WP_102071506.1">
    <property type="nucleotide sequence ID" value="NZ_PDNV01000013.1"/>
</dbReference>
<keyword evidence="13" id="KW-1185">Reference proteome</keyword>
<evidence type="ECO:0000256" key="8">
    <source>
        <dbReference type="RuleBase" id="RU004190"/>
    </source>
</evidence>
<dbReference type="CDD" id="cd02509">
    <property type="entry name" value="GDP-M1P_Guanylyltransferase"/>
    <property type="match status" value="1"/>
</dbReference>
<gene>
    <name evidence="12" type="ORF">CR155_18500</name>
</gene>
<name>A0A2N4UBV5_9BURK</name>
<feature type="domain" description="Nucleotidyl transferase" evidence="9">
    <location>
        <begin position="7"/>
        <end position="286"/>
    </location>
</feature>
<keyword evidence="6" id="KW-0342">GTP-binding</keyword>
<keyword evidence="12" id="KW-0413">Isomerase</keyword>
<dbReference type="InterPro" id="IPR029044">
    <property type="entry name" value="Nucleotide-diphossugar_trans"/>
</dbReference>
<dbReference type="InterPro" id="IPR049577">
    <property type="entry name" value="GMPP_N"/>
</dbReference>
<evidence type="ECO:0000256" key="7">
    <source>
        <dbReference type="ARBA" id="ARBA00047343"/>
    </source>
</evidence>
<dbReference type="GO" id="GO:0004475">
    <property type="term" value="F:mannose-1-phosphate guanylyltransferase (GTP) activity"/>
    <property type="evidence" value="ECO:0007669"/>
    <property type="project" value="UniProtKB-EC"/>
</dbReference>
<dbReference type="EMBL" id="PDNV01000013">
    <property type="protein sequence ID" value="PLC52487.1"/>
    <property type="molecule type" value="Genomic_DNA"/>
</dbReference>
<dbReference type="Gene3D" id="3.90.550.10">
    <property type="entry name" value="Spore Coat Polysaccharide Biosynthesis Protein SpsA, Chain A"/>
    <property type="match status" value="1"/>
</dbReference>
<keyword evidence="4 12" id="KW-0548">Nucleotidyltransferase</keyword>
<evidence type="ECO:0000259" key="10">
    <source>
        <dbReference type="Pfam" id="PF01050"/>
    </source>
</evidence>
<evidence type="ECO:0000256" key="2">
    <source>
        <dbReference type="ARBA" id="ARBA00012387"/>
    </source>
</evidence>
<dbReference type="InterPro" id="IPR014710">
    <property type="entry name" value="RmlC-like_jellyroll"/>
</dbReference>
<dbReference type="CDD" id="cd02213">
    <property type="entry name" value="cupin_PMI_typeII_C"/>
    <property type="match status" value="1"/>
</dbReference>
<keyword evidence="5" id="KW-0547">Nucleotide-binding</keyword>
<evidence type="ECO:0000313" key="12">
    <source>
        <dbReference type="EMBL" id="PLC52487.1"/>
    </source>
</evidence>
<dbReference type="InterPro" id="IPR051161">
    <property type="entry name" value="Mannose-6P_isomerase_type2"/>
</dbReference>
<dbReference type="GO" id="GO:0000271">
    <property type="term" value="P:polysaccharide biosynthetic process"/>
    <property type="evidence" value="ECO:0007669"/>
    <property type="project" value="InterPro"/>
</dbReference>
<dbReference type="Pfam" id="PF22640">
    <property type="entry name" value="ManC_GMP_beta-helix"/>
    <property type="match status" value="1"/>
</dbReference>
<dbReference type="InterPro" id="IPR001538">
    <property type="entry name" value="Man6P_isomerase-2_C"/>
</dbReference>
<dbReference type="Gene3D" id="2.60.120.10">
    <property type="entry name" value="Jelly Rolls"/>
    <property type="match status" value="1"/>
</dbReference>
<dbReference type="Pfam" id="PF00483">
    <property type="entry name" value="NTP_transferase"/>
    <property type="match status" value="1"/>
</dbReference>
<dbReference type="PANTHER" id="PTHR46390">
    <property type="entry name" value="MANNOSE-1-PHOSPHATE GUANYLYLTRANSFERASE"/>
    <property type="match status" value="1"/>
</dbReference>
<dbReference type="AlphaFoldDB" id="A0A2N4UBV5"/>
<comment type="catalytic activity">
    <reaction evidence="7">
        <text>alpha-D-mannose 1-phosphate + GTP + H(+) = GDP-alpha-D-mannose + diphosphate</text>
        <dbReference type="Rhea" id="RHEA:15229"/>
        <dbReference type="ChEBI" id="CHEBI:15378"/>
        <dbReference type="ChEBI" id="CHEBI:33019"/>
        <dbReference type="ChEBI" id="CHEBI:37565"/>
        <dbReference type="ChEBI" id="CHEBI:57527"/>
        <dbReference type="ChEBI" id="CHEBI:58409"/>
        <dbReference type="EC" id="2.7.7.13"/>
    </reaction>
</comment>
<feature type="domain" description="MannoseP isomerase/GMP-like beta-helix" evidence="11">
    <location>
        <begin position="297"/>
        <end position="347"/>
    </location>
</feature>
<dbReference type="OrthoDB" id="9806359at2"/>
<keyword evidence="3 12" id="KW-0808">Transferase</keyword>
<organism evidence="12 13">
    <name type="scientific">Pollutimonas nitritireducens</name>
    <dbReference type="NCBI Taxonomy" id="2045209"/>
    <lineage>
        <taxon>Bacteria</taxon>
        <taxon>Pseudomonadati</taxon>
        <taxon>Pseudomonadota</taxon>
        <taxon>Betaproteobacteria</taxon>
        <taxon>Burkholderiales</taxon>
        <taxon>Alcaligenaceae</taxon>
        <taxon>Pollutimonas</taxon>
    </lineage>
</organism>
<dbReference type="FunFam" id="2.60.120.10:FF:000032">
    <property type="entry name" value="Mannose-1-phosphate guanylyltransferase/mannose-6-phosphate isomerase"/>
    <property type="match status" value="1"/>
</dbReference>
<evidence type="ECO:0000256" key="1">
    <source>
        <dbReference type="ARBA" id="ARBA00006115"/>
    </source>
</evidence>
<evidence type="ECO:0000256" key="3">
    <source>
        <dbReference type="ARBA" id="ARBA00022679"/>
    </source>
</evidence>
<reference evidence="12 13" key="1">
    <citation type="submission" date="2017-10" db="EMBL/GenBank/DDBJ databases">
        <title>Two draft genome sequences of Pusillimonas sp. strains isolated from a nitrate- and radionuclide-contaminated groundwater in Russia.</title>
        <authorList>
            <person name="Grouzdev D.S."/>
            <person name="Tourova T.P."/>
            <person name="Goeva M.A."/>
            <person name="Babich T.L."/>
            <person name="Sokolova D.S."/>
            <person name="Abdullin R."/>
            <person name="Poltaraus A.B."/>
            <person name="Toshchakov S.V."/>
            <person name="Nazina T.N."/>
        </authorList>
    </citation>
    <scope>NUCLEOTIDE SEQUENCE [LARGE SCALE GENOMIC DNA]</scope>
    <source>
        <strain evidence="12 13">JR1/69-2-13</strain>
    </source>
</reference>
<accession>A0A2N4UBV5</accession>
<proteinExistence type="inferred from homology"/>
<evidence type="ECO:0000256" key="6">
    <source>
        <dbReference type="ARBA" id="ARBA00023134"/>
    </source>
</evidence>